<gene>
    <name evidence="5" type="ordered locus">Tlet_0113</name>
</gene>
<sequence length="346" mass="39513">MKPAYVLIMDYIKNKIFSRELKPGDKIPSENELAKIFNVSRLTARKSLENLEYEGIVTRIQGLGTFVASMQESLKGKRVGVLITNYQDTRASLLFGVVRTLQKFSISVIPFNLDTFVTTPFHEEKMLKELLKLEIKGLIMEPRITSLADTLLISLIKENFPVVFVDRTIEGFPQVPMVSSDNKAGGQLIGKHMKKHHVSKALFVTEEPFEVSSVKERFEGIKEEIEDVCYKMIGDYDRDFEIVAEIIEKENIEAVFFCNDYLAIRGITYLKEQKRNIPQDISIYGFDNLRVSVYSHPRLTTISQDFQAMGELAALQIAKIFLRENIELQQQVPVSIVVRESCGCKQ</sequence>
<dbReference type="PRINTS" id="PR00035">
    <property type="entry name" value="HTHGNTR"/>
</dbReference>
<protein>
    <submittedName>
        <fullName evidence="5">Regulatory protein GntR HTH</fullName>
    </submittedName>
</protein>
<keyword evidence="1" id="KW-0805">Transcription regulation</keyword>
<evidence type="ECO:0000256" key="2">
    <source>
        <dbReference type="ARBA" id="ARBA00023125"/>
    </source>
</evidence>
<dbReference type="CDD" id="cd06267">
    <property type="entry name" value="PBP1_LacI_sugar_binding-like"/>
    <property type="match status" value="1"/>
</dbReference>
<dbReference type="SUPFAM" id="SSF46785">
    <property type="entry name" value="Winged helix' DNA-binding domain"/>
    <property type="match status" value="1"/>
</dbReference>
<evidence type="ECO:0000256" key="1">
    <source>
        <dbReference type="ARBA" id="ARBA00023015"/>
    </source>
</evidence>
<dbReference type="PANTHER" id="PTHR30146:SF24">
    <property type="entry name" value="XYLOSE OPERON REGULATORY PROTEIN"/>
    <property type="match status" value="1"/>
</dbReference>
<dbReference type="PROSITE" id="PS50949">
    <property type="entry name" value="HTH_GNTR"/>
    <property type="match status" value="1"/>
</dbReference>
<dbReference type="KEGG" id="tle:Tlet_0113"/>
<dbReference type="InterPro" id="IPR046335">
    <property type="entry name" value="LacI/GalR-like_sensor"/>
</dbReference>
<dbReference type="Pfam" id="PF13377">
    <property type="entry name" value="Peripla_BP_3"/>
    <property type="match status" value="1"/>
</dbReference>
<dbReference type="Gene3D" id="3.40.50.2300">
    <property type="match status" value="2"/>
</dbReference>
<dbReference type="CDD" id="cd07377">
    <property type="entry name" value="WHTH_GntR"/>
    <property type="match status" value="1"/>
</dbReference>
<dbReference type="HOGENOM" id="CLU_037628_15_0_0"/>
<name>A8F3E9_PSELT</name>
<dbReference type="eggNOG" id="COG1609">
    <property type="taxonomic scope" value="Bacteria"/>
</dbReference>
<dbReference type="GO" id="GO:0003700">
    <property type="term" value="F:DNA-binding transcription factor activity"/>
    <property type="evidence" value="ECO:0007669"/>
    <property type="project" value="InterPro"/>
</dbReference>
<reference evidence="5 6" key="1">
    <citation type="submission" date="2007-08" db="EMBL/GenBank/DDBJ databases">
        <title>Complete sequence of Thermotoga lettingae TMO.</title>
        <authorList>
            <consortium name="US DOE Joint Genome Institute"/>
            <person name="Copeland A."/>
            <person name="Lucas S."/>
            <person name="Lapidus A."/>
            <person name="Barry K."/>
            <person name="Glavina del Rio T."/>
            <person name="Dalin E."/>
            <person name="Tice H."/>
            <person name="Pitluck S."/>
            <person name="Foster B."/>
            <person name="Bruce D."/>
            <person name="Schmutz J."/>
            <person name="Larimer F."/>
            <person name="Land M."/>
            <person name="Hauser L."/>
            <person name="Kyrpides N."/>
            <person name="Mikhailova N."/>
            <person name="Nelson K."/>
            <person name="Gogarten J.P."/>
            <person name="Noll K."/>
            <person name="Richardson P."/>
        </authorList>
    </citation>
    <scope>NUCLEOTIDE SEQUENCE [LARGE SCALE GENOMIC DNA]</scope>
    <source>
        <strain evidence="6">ATCC BAA-301 / DSM 14385 / NBRC 107922 / TMO</strain>
    </source>
</reference>
<dbReference type="Gene3D" id="1.10.10.10">
    <property type="entry name" value="Winged helix-like DNA-binding domain superfamily/Winged helix DNA-binding domain"/>
    <property type="match status" value="1"/>
</dbReference>
<keyword evidence="2" id="KW-0238">DNA-binding</keyword>
<evidence type="ECO:0000256" key="3">
    <source>
        <dbReference type="ARBA" id="ARBA00023163"/>
    </source>
</evidence>
<dbReference type="InterPro" id="IPR000524">
    <property type="entry name" value="Tscrpt_reg_HTH_GntR"/>
</dbReference>
<dbReference type="SUPFAM" id="SSF53822">
    <property type="entry name" value="Periplasmic binding protein-like I"/>
    <property type="match status" value="1"/>
</dbReference>
<organism evidence="5 6">
    <name type="scientific">Pseudothermotoga lettingae (strain ATCC BAA-301 / DSM 14385 / NBRC 107922 / TMO)</name>
    <name type="common">Thermotoga lettingae</name>
    <dbReference type="NCBI Taxonomy" id="416591"/>
    <lineage>
        <taxon>Bacteria</taxon>
        <taxon>Thermotogati</taxon>
        <taxon>Thermotogota</taxon>
        <taxon>Thermotogae</taxon>
        <taxon>Thermotogales</taxon>
        <taxon>Thermotogaceae</taxon>
        <taxon>Pseudothermotoga</taxon>
    </lineage>
</organism>
<accession>A8F3E9</accession>
<evidence type="ECO:0000259" key="4">
    <source>
        <dbReference type="PROSITE" id="PS50949"/>
    </source>
</evidence>
<evidence type="ECO:0000313" key="5">
    <source>
        <dbReference type="EMBL" id="ABV32683.1"/>
    </source>
</evidence>
<evidence type="ECO:0000313" key="6">
    <source>
        <dbReference type="Proteomes" id="UP000002016"/>
    </source>
</evidence>
<dbReference type="SMART" id="SM00345">
    <property type="entry name" value="HTH_GNTR"/>
    <property type="match status" value="1"/>
</dbReference>
<dbReference type="InterPro" id="IPR036388">
    <property type="entry name" value="WH-like_DNA-bd_sf"/>
</dbReference>
<dbReference type="EMBL" id="CP000812">
    <property type="protein sequence ID" value="ABV32683.1"/>
    <property type="molecule type" value="Genomic_DNA"/>
</dbReference>
<dbReference type="STRING" id="416591.Tlet_0113"/>
<reference evidence="5 6" key="2">
    <citation type="journal article" date="2009" name="Proc. Natl. Acad. Sci. U.S.A.">
        <title>On the chimeric nature, thermophilic origin, and phylogenetic placement of the Thermotogales.</title>
        <authorList>
            <person name="Zhaxybayeva O."/>
            <person name="Swithers K.S."/>
            <person name="Lapierre P."/>
            <person name="Fournier G.P."/>
            <person name="Bickhart D.M."/>
            <person name="DeBoy R.T."/>
            <person name="Nelson K.E."/>
            <person name="Nesbo C.L."/>
            <person name="Doolittle W.F."/>
            <person name="Gogarten J.P."/>
            <person name="Noll K.M."/>
        </authorList>
    </citation>
    <scope>NUCLEOTIDE SEQUENCE [LARGE SCALE GENOMIC DNA]</scope>
    <source>
        <strain evidence="6">ATCC BAA-301 / DSM 14385 / NBRC 107922 / TMO</strain>
    </source>
</reference>
<dbReference type="Proteomes" id="UP000002016">
    <property type="component" value="Chromosome"/>
</dbReference>
<keyword evidence="6" id="KW-1185">Reference proteome</keyword>
<dbReference type="InterPro" id="IPR028082">
    <property type="entry name" value="Peripla_BP_I"/>
</dbReference>
<proteinExistence type="predicted"/>
<dbReference type="AlphaFoldDB" id="A8F3E9"/>
<keyword evidence="3" id="KW-0804">Transcription</keyword>
<dbReference type="InterPro" id="IPR036390">
    <property type="entry name" value="WH_DNA-bd_sf"/>
</dbReference>
<dbReference type="GO" id="GO:0000976">
    <property type="term" value="F:transcription cis-regulatory region binding"/>
    <property type="evidence" value="ECO:0007669"/>
    <property type="project" value="TreeGrafter"/>
</dbReference>
<dbReference type="RefSeq" id="WP_012002164.1">
    <property type="nucleotide sequence ID" value="NC_009828.1"/>
</dbReference>
<dbReference type="Pfam" id="PF00392">
    <property type="entry name" value="GntR"/>
    <property type="match status" value="1"/>
</dbReference>
<feature type="domain" description="HTH gntR-type" evidence="4">
    <location>
        <begin position="2"/>
        <end position="70"/>
    </location>
</feature>
<dbReference type="PANTHER" id="PTHR30146">
    <property type="entry name" value="LACI-RELATED TRANSCRIPTIONAL REPRESSOR"/>
    <property type="match status" value="1"/>
</dbReference>